<keyword evidence="6" id="KW-0346">Stress response</keyword>
<evidence type="ECO:0000256" key="4">
    <source>
        <dbReference type="ARBA" id="ARBA00022801"/>
    </source>
</evidence>
<evidence type="ECO:0000256" key="7">
    <source>
        <dbReference type="SAM" id="MobiDB-lite"/>
    </source>
</evidence>
<evidence type="ECO:0000256" key="2">
    <source>
        <dbReference type="ARBA" id="ARBA00022722"/>
    </source>
</evidence>
<keyword evidence="2" id="KW-0540">Nuclease</keyword>
<organism evidence="9 11">
    <name type="scientific">Halapricum hydrolyticum</name>
    <dbReference type="NCBI Taxonomy" id="2979991"/>
    <lineage>
        <taxon>Archaea</taxon>
        <taxon>Methanobacteriati</taxon>
        <taxon>Methanobacteriota</taxon>
        <taxon>Stenosarchaea group</taxon>
        <taxon>Halobacteria</taxon>
        <taxon>Halobacteriales</taxon>
        <taxon>Haloarculaceae</taxon>
        <taxon>Halapricum</taxon>
    </lineage>
</organism>
<name>A0AAE3I8W6_9EURY</name>
<gene>
    <name evidence="9" type="ORF">OB914_00805</name>
    <name evidence="8" type="ORF">OB916_02215</name>
</gene>
<dbReference type="Proteomes" id="UP001208186">
    <property type="component" value="Unassembled WGS sequence"/>
</dbReference>
<keyword evidence="3" id="KW-0255">Endonuclease</keyword>
<dbReference type="AlphaFoldDB" id="A0AAE3I8W6"/>
<feature type="region of interest" description="Disordered" evidence="7">
    <location>
        <begin position="35"/>
        <end position="66"/>
    </location>
</feature>
<keyword evidence="1" id="KW-1277">Toxin-antitoxin system</keyword>
<dbReference type="EMBL" id="JAOPKD010000001">
    <property type="protein sequence ID" value="MCU4725516.1"/>
    <property type="molecule type" value="Genomic_DNA"/>
</dbReference>
<protein>
    <submittedName>
        <fullName evidence="9">Type II toxin-antitoxin system HicA family toxin</fullName>
    </submittedName>
</protein>
<evidence type="ECO:0000256" key="1">
    <source>
        <dbReference type="ARBA" id="ARBA00022649"/>
    </source>
</evidence>
<reference evidence="9" key="1">
    <citation type="submission" date="2023-02" db="EMBL/GenBank/DDBJ databases">
        <title>Enrichment on poylsaccharides allowed isolation of novel metabolic and taxonomic groups of Haloarchaea.</title>
        <authorList>
            <person name="Sorokin D.Y."/>
            <person name="Elcheninov A.G."/>
            <person name="Khizhniak T.V."/>
            <person name="Kolganova T.V."/>
            <person name="Kublanov I.V."/>
        </authorList>
    </citation>
    <scope>NUCLEOTIDE SEQUENCE</scope>
    <source>
        <strain evidence="8 10">HArc-curdl5-1</strain>
        <strain evidence="9">HArc-curdl7</strain>
    </source>
</reference>
<dbReference type="GO" id="GO:0004519">
    <property type="term" value="F:endonuclease activity"/>
    <property type="evidence" value="ECO:0007669"/>
    <property type="project" value="UniProtKB-KW"/>
</dbReference>
<dbReference type="RefSeq" id="WP_315907803.1">
    <property type="nucleotide sequence ID" value="NZ_JAOPKC010000001.1"/>
</dbReference>
<dbReference type="GO" id="GO:0016787">
    <property type="term" value="F:hydrolase activity"/>
    <property type="evidence" value="ECO:0007669"/>
    <property type="project" value="UniProtKB-KW"/>
</dbReference>
<feature type="compositionally biased region" description="Basic and acidic residues" evidence="7">
    <location>
        <begin position="37"/>
        <end position="47"/>
    </location>
</feature>
<dbReference type="Pfam" id="PF07927">
    <property type="entry name" value="HicA_toxin"/>
    <property type="match status" value="1"/>
</dbReference>
<evidence type="ECO:0000313" key="8">
    <source>
        <dbReference type="EMBL" id="MCU4716879.1"/>
    </source>
</evidence>
<evidence type="ECO:0000256" key="6">
    <source>
        <dbReference type="ARBA" id="ARBA00023016"/>
    </source>
</evidence>
<dbReference type="InterPro" id="IPR038570">
    <property type="entry name" value="HicA_sf"/>
</dbReference>
<dbReference type="GO" id="GO:0003729">
    <property type="term" value="F:mRNA binding"/>
    <property type="evidence" value="ECO:0007669"/>
    <property type="project" value="InterPro"/>
</dbReference>
<dbReference type="Proteomes" id="UP001209746">
    <property type="component" value="Unassembled WGS sequence"/>
</dbReference>
<evidence type="ECO:0000256" key="3">
    <source>
        <dbReference type="ARBA" id="ARBA00022759"/>
    </source>
</evidence>
<evidence type="ECO:0000313" key="11">
    <source>
        <dbReference type="Proteomes" id="UP001209746"/>
    </source>
</evidence>
<evidence type="ECO:0000256" key="5">
    <source>
        <dbReference type="ARBA" id="ARBA00022884"/>
    </source>
</evidence>
<dbReference type="InterPro" id="IPR012933">
    <property type="entry name" value="HicA_mRNA_interferase"/>
</dbReference>
<evidence type="ECO:0000313" key="9">
    <source>
        <dbReference type="EMBL" id="MCU4725516.1"/>
    </source>
</evidence>
<proteinExistence type="predicted"/>
<keyword evidence="10" id="KW-1185">Reference proteome</keyword>
<comment type="caution">
    <text evidence="9">The sequence shown here is derived from an EMBL/GenBank/DDBJ whole genome shotgun (WGS) entry which is preliminary data.</text>
</comment>
<sequence length="86" mass="9718">MVSYDYSGRDVVKAMVNSSVSWVPERQTGSHMILKWEPPDDHRESEPRTVSIPNHNSIPRGTLKGISEDAGADDLDKFCMWIESNL</sequence>
<accession>A0AAE3I8W6</accession>
<dbReference type="Gene3D" id="3.30.920.30">
    <property type="entry name" value="Hypothetical protein"/>
    <property type="match status" value="1"/>
</dbReference>
<keyword evidence="5" id="KW-0694">RNA-binding</keyword>
<dbReference type="SUPFAM" id="SSF54786">
    <property type="entry name" value="YcfA/nrd intein domain"/>
    <property type="match status" value="1"/>
</dbReference>
<dbReference type="EMBL" id="JAOPKC010000001">
    <property type="protein sequence ID" value="MCU4716879.1"/>
    <property type="molecule type" value="Genomic_DNA"/>
</dbReference>
<evidence type="ECO:0000313" key="10">
    <source>
        <dbReference type="Proteomes" id="UP001208186"/>
    </source>
</evidence>
<keyword evidence="4" id="KW-0378">Hydrolase</keyword>